<evidence type="ECO:0000256" key="5">
    <source>
        <dbReference type="ARBA" id="ARBA00022840"/>
    </source>
</evidence>
<dbReference type="GO" id="GO:0004370">
    <property type="term" value="F:glycerol kinase activity"/>
    <property type="evidence" value="ECO:0007669"/>
    <property type="project" value="TreeGrafter"/>
</dbReference>
<feature type="domain" description="Carbohydrate kinase FGGY N-terminal" evidence="9">
    <location>
        <begin position="37"/>
        <end position="277"/>
    </location>
</feature>
<name>A0A221W7K9_9PSEU</name>
<dbReference type="CDD" id="cd07771">
    <property type="entry name" value="ASKHA_NBD_FGGY_RhaB-like"/>
    <property type="match status" value="1"/>
</dbReference>
<dbReference type="EC" id="2.7.1.5" evidence="11"/>
<dbReference type="Gene3D" id="3.30.420.40">
    <property type="match status" value="2"/>
</dbReference>
<dbReference type="AlphaFoldDB" id="A0A221W7K9"/>
<evidence type="ECO:0000256" key="2">
    <source>
        <dbReference type="ARBA" id="ARBA00022679"/>
    </source>
</evidence>
<dbReference type="Pfam" id="PF00370">
    <property type="entry name" value="FGGY_N"/>
    <property type="match status" value="1"/>
</dbReference>
<dbReference type="InterPro" id="IPR018484">
    <property type="entry name" value="FGGY_N"/>
</dbReference>
<keyword evidence="6" id="KW-1015">Disulfide bond</keyword>
<keyword evidence="7" id="KW-0684">Rhamnose metabolism</keyword>
<dbReference type="KEGG" id="ahg:AHOG_21770"/>
<dbReference type="GO" id="GO:0019301">
    <property type="term" value="P:rhamnose catabolic process"/>
    <property type="evidence" value="ECO:0007669"/>
    <property type="project" value="InterPro"/>
</dbReference>
<dbReference type="GO" id="GO:0008993">
    <property type="term" value="F:rhamnulokinase activity"/>
    <property type="evidence" value="ECO:0007669"/>
    <property type="project" value="UniProtKB-EC"/>
</dbReference>
<sequence length="520" mass="54485">MVAVRGLRPTGSSAGQRGSQVSTSGLVGGASAVTCAAVDLGASSGRVILGRLGAGELTTTEVARFDNTPIRIGRGTDSDRLHWNVLGLYRDILAGLRTAVASARPRSVGIDSWAVDYGLLDADGDLIGNPIHYRDSRTDGVLETVRETLGAERIYSTTGIQFMPINTLIQLVAARDTPALAAASSLLLIPDLLCYWLTGERGAEVTNASTTQLLDVHRREWAVDLVRAAGIDETLLPPLREPGQHLGVVGGSARAEIGDPELSVVAVGSHDTASAVVAVPSATRRFGYVSCGTWSLVGLELDAPVVSEASRAANFTNELGVDGTTRYLRNVMGLWLLQESVRAWAAAGLPADLPRLLADAARAEPFRSVVDPDDPRFLAPGDMPARIAEVCRETGQPVPETQAQLVRCVLESLALAYRRTLRQACELSGREVDVLHIVGGGSRNELLCRLTADACGIPVVAGPVEATALGNLLVQARAAGGSGVGDLTAMRALVAATQRLREYAPGSAAAGFDAAARRLG</sequence>
<evidence type="ECO:0000256" key="8">
    <source>
        <dbReference type="SAM" id="MobiDB-lite"/>
    </source>
</evidence>
<dbReference type="Pfam" id="PF02782">
    <property type="entry name" value="FGGY_C"/>
    <property type="match status" value="1"/>
</dbReference>
<evidence type="ECO:0000256" key="1">
    <source>
        <dbReference type="ARBA" id="ARBA00009156"/>
    </source>
</evidence>
<dbReference type="PANTHER" id="PTHR10196:SF93">
    <property type="entry name" value="L-RHAMNULOKINASE"/>
    <property type="match status" value="1"/>
</dbReference>
<keyword evidence="12" id="KW-1185">Reference proteome</keyword>
<keyword evidence="4 11" id="KW-0418">Kinase</keyword>
<dbReference type="SUPFAM" id="SSF53067">
    <property type="entry name" value="Actin-like ATPase domain"/>
    <property type="match status" value="2"/>
</dbReference>
<dbReference type="GO" id="GO:0005524">
    <property type="term" value="F:ATP binding"/>
    <property type="evidence" value="ECO:0007669"/>
    <property type="project" value="UniProtKB-KW"/>
</dbReference>
<feature type="region of interest" description="Disordered" evidence="8">
    <location>
        <begin position="1"/>
        <end position="22"/>
    </location>
</feature>
<dbReference type="EMBL" id="CP022521">
    <property type="protein sequence ID" value="ASO21970.1"/>
    <property type="molecule type" value="Genomic_DNA"/>
</dbReference>
<dbReference type="GO" id="GO:0006071">
    <property type="term" value="P:glycerol metabolic process"/>
    <property type="evidence" value="ECO:0007669"/>
    <property type="project" value="TreeGrafter"/>
</dbReference>
<gene>
    <name evidence="11" type="primary">rhaB</name>
    <name evidence="11" type="ORF">AHOG_21770</name>
</gene>
<evidence type="ECO:0000313" key="11">
    <source>
        <dbReference type="EMBL" id="ASO21970.1"/>
    </source>
</evidence>
<keyword evidence="3" id="KW-0547">Nucleotide-binding</keyword>
<evidence type="ECO:0000256" key="7">
    <source>
        <dbReference type="ARBA" id="ARBA00023308"/>
    </source>
</evidence>
<proteinExistence type="inferred from homology"/>
<reference evidence="11 12" key="1">
    <citation type="submission" date="2017-07" db="EMBL/GenBank/DDBJ databases">
        <title>Complete genome sequence of Actinoalloteichus hoggarensis DSM 45943, type strain of Actinoalloteichus hoggarensis.</title>
        <authorList>
            <person name="Ruckert C."/>
            <person name="Nouioui I."/>
            <person name="Willmese J."/>
            <person name="van Wezel G."/>
            <person name="Klenk H.-P."/>
            <person name="Kalinowski J."/>
            <person name="Zotchev S.B."/>
        </authorList>
    </citation>
    <scope>NUCLEOTIDE SEQUENCE [LARGE SCALE GENOMIC DNA]</scope>
    <source>
        <strain evidence="11 12">DSM 45943</strain>
    </source>
</reference>
<keyword evidence="5" id="KW-0067">ATP-binding</keyword>
<dbReference type="PANTHER" id="PTHR10196">
    <property type="entry name" value="SUGAR KINASE"/>
    <property type="match status" value="1"/>
</dbReference>
<dbReference type="InterPro" id="IPR018485">
    <property type="entry name" value="FGGY_C"/>
</dbReference>
<evidence type="ECO:0000259" key="10">
    <source>
        <dbReference type="Pfam" id="PF02782"/>
    </source>
</evidence>
<organism evidence="11 12">
    <name type="scientific">Actinoalloteichus hoggarensis</name>
    <dbReference type="NCBI Taxonomy" id="1470176"/>
    <lineage>
        <taxon>Bacteria</taxon>
        <taxon>Bacillati</taxon>
        <taxon>Actinomycetota</taxon>
        <taxon>Actinomycetes</taxon>
        <taxon>Pseudonocardiales</taxon>
        <taxon>Pseudonocardiaceae</taxon>
        <taxon>Actinoalloteichus</taxon>
    </lineage>
</organism>
<evidence type="ECO:0000256" key="6">
    <source>
        <dbReference type="ARBA" id="ARBA00023157"/>
    </source>
</evidence>
<dbReference type="InterPro" id="IPR043129">
    <property type="entry name" value="ATPase_NBD"/>
</dbReference>
<evidence type="ECO:0000256" key="4">
    <source>
        <dbReference type="ARBA" id="ARBA00022777"/>
    </source>
</evidence>
<feature type="compositionally biased region" description="Polar residues" evidence="8">
    <location>
        <begin position="10"/>
        <end position="22"/>
    </location>
</feature>
<evidence type="ECO:0000259" key="9">
    <source>
        <dbReference type="Pfam" id="PF00370"/>
    </source>
</evidence>
<dbReference type="GO" id="GO:0005829">
    <property type="term" value="C:cytosol"/>
    <property type="evidence" value="ECO:0007669"/>
    <property type="project" value="TreeGrafter"/>
</dbReference>
<dbReference type="InterPro" id="IPR013449">
    <property type="entry name" value="Rhamnulokinase"/>
</dbReference>
<comment type="similarity">
    <text evidence="1">Belongs to the FGGY kinase family.</text>
</comment>
<keyword evidence="2 11" id="KW-0808">Transferase</keyword>
<accession>A0A221W7K9</accession>
<evidence type="ECO:0000256" key="3">
    <source>
        <dbReference type="ARBA" id="ARBA00022741"/>
    </source>
</evidence>
<protein>
    <submittedName>
        <fullName evidence="11">Rhamnulokinase</fullName>
        <ecNumber evidence="11">2.7.1.5</ecNumber>
    </submittedName>
</protein>
<dbReference type="Proteomes" id="UP000204221">
    <property type="component" value="Chromosome"/>
</dbReference>
<evidence type="ECO:0000313" key="12">
    <source>
        <dbReference type="Proteomes" id="UP000204221"/>
    </source>
</evidence>
<feature type="domain" description="Carbohydrate kinase FGGY C-terminal" evidence="10">
    <location>
        <begin position="288"/>
        <end position="479"/>
    </location>
</feature>